<dbReference type="InterPro" id="IPR018357">
    <property type="entry name" value="Hexapep_transf_CS"/>
</dbReference>
<reference evidence="3 4" key="1">
    <citation type="submission" date="2020-04" db="EMBL/GenBank/DDBJ databases">
        <title>Genome sequencing of novel species.</title>
        <authorList>
            <person name="Heo J."/>
            <person name="Kim S.-J."/>
            <person name="Kim J.-S."/>
            <person name="Hong S.-B."/>
            <person name="Kwon S.-W."/>
        </authorList>
    </citation>
    <scope>NUCLEOTIDE SEQUENCE [LARGE SCALE GENOMIC DNA]</scope>
    <source>
        <strain evidence="3 4">MFER-1</strain>
    </source>
</reference>
<sequence length="237" mass="24740">MTLDPSVRWGSNVIVGQHAVIEPYAIIGDDVSIGHGVVIKEGTIVGNRVTIGDLSVLGKTPSANKKKAVKPTAELPVLTIGEGAKIGSGCVIYRGVTLGVDVLVGDLAGIREQVEVGESSIIGRNVAIEPHTVIGSFVTIQTSSYITSNMIIEDGVFIGPCCSTSNDKYMGRGDYPHLGPVIRKGARIGNNATLLPGITIGEGAMIGAGAVITRDVPPYVTYVGNPGKPLLERRENE</sequence>
<evidence type="ECO:0000256" key="2">
    <source>
        <dbReference type="ARBA" id="ARBA00022737"/>
    </source>
</evidence>
<keyword evidence="4" id="KW-1185">Reference proteome</keyword>
<dbReference type="InterPro" id="IPR011004">
    <property type="entry name" value="Trimer_LpxA-like_sf"/>
</dbReference>
<dbReference type="Proteomes" id="UP000502248">
    <property type="component" value="Chromosome"/>
</dbReference>
<proteinExistence type="predicted"/>
<dbReference type="Pfam" id="PF00132">
    <property type="entry name" value="Hexapep"/>
    <property type="match status" value="2"/>
</dbReference>
<dbReference type="SUPFAM" id="SSF51161">
    <property type="entry name" value="Trimeric LpxA-like enzymes"/>
    <property type="match status" value="1"/>
</dbReference>
<dbReference type="KEGG" id="cheb:HH215_11980"/>
<organism evidence="3 4">
    <name type="scientific">Cohnella herbarum</name>
    <dbReference type="NCBI Taxonomy" id="2728023"/>
    <lineage>
        <taxon>Bacteria</taxon>
        <taxon>Bacillati</taxon>
        <taxon>Bacillota</taxon>
        <taxon>Bacilli</taxon>
        <taxon>Bacillales</taxon>
        <taxon>Paenibacillaceae</taxon>
        <taxon>Cohnella</taxon>
    </lineage>
</organism>
<accession>A0A7Z2ZL97</accession>
<dbReference type="PROSITE" id="PS00101">
    <property type="entry name" value="HEXAPEP_TRANSFERASES"/>
    <property type="match status" value="1"/>
</dbReference>
<gene>
    <name evidence="3" type="ORF">HH215_11980</name>
</gene>
<dbReference type="Gene3D" id="2.160.10.10">
    <property type="entry name" value="Hexapeptide repeat proteins"/>
    <property type="match status" value="2"/>
</dbReference>
<keyword evidence="2" id="KW-0677">Repeat</keyword>
<evidence type="ECO:0000313" key="3">
    <source>
        <dbReference type="EMBL" id="QJD83828.1"/>
    </source>
</evidence>
<dbReference type="AlphaFoldDB" id="A0A7Z2ZL97"/>
<dbReference type="EMBL" id="CP051680">
    <property type="protein sequence ID" value="QJD83828.1"/>
    <property type="molecule type" value="Genomic_DNA"/>
</dbReference>
<name>A0A7Z2ZL97_9BACL</name>
<dbReference type="Pfam" id="PF14602">
    <property type="entry name" value="Hexapep_2"/>
    <property type="match status" value="1"/>
</dbReference>
<dbReference type="GO" id="GO:0016740">
    <property type="term" value="F:transferase activity"/>
    <property type="evidence" value="ECO:0007669"/>
    <property type="project" value="UniProtKB-KW"/>
</dbReference>
<evidence type="ECO:0000256" key="1">
    <source>
        <dbReference type="ARBA" id="ARBA00022679"/>
    </source>
</evidence>
<dbReference type="RefSeq" id="WP_169280115.1">
    <property type="nucleotide sequence ID" value="NZ_CP051680.1"/>
</dbReference>
<dbReference type="InterPro" id="IPR050179">
    <property type="entry name" value="Trans_hexapeptide_repeat"/>
</dbReference>
<protein>
    <submittedName>
        <fullName evidence="3">N-acetyltransferase</fullName>
    </submittedName>
</protein>
<dbReference type="CDD" id="cd03358">
    <property type="entry name" value="LbH_WxcM_N_like"/>
    <property type="match status" value="1"/>
</dbReference>
<dbReference type="PANTHER" id="PTHR43300">
    <property type="entry name" value="ACETYLTRANSFERASE"/>
    <property type="match status" value="1"/>
</dbReference>
<evidence type="ECO:0000313" key="4">
    <source>
        <dbReference type="Proteomes" id="UP000502248"/>
    </source>
</evidence>
<keyword evidence="1 3" id="KW-0808">Transferase</keyword>
<dbReference type="InterPro" id="IPR001451">
    <property type="entry name" value="Hexapep"/>
</dbReference>
<dbReference type="PANTHER" id="PTHR43300:SF4">
    <property type="entry name" value="ACYL-[ACYL-CARRIER-PROTEIN]--UDP-N-ACETYLGLUCOSAMINE O-ACYLTRANSFERASE"/>
    <property type="match status" value="1"/>
</dbReference>